<feature type="chain" id="PRO_5002264031" evidence="2">
    <location>
        <begin position="22"/>
        <end position="87"/>
    </location>
</feature>
<protein>
    <submittedName>
        <fullName evidence="3">Uncharacterized protein</fullName>
    </submittedName>
</protein>
<proteinExistence type="predicted"/>
<dbReference type="KEGG" id="mng:MNEG_14308"/>
<accession>A0A0D2LPK2</accession>
<dbReference type="AlphaFoldDB" id="A0A0D2LPK2"/>
<dbReference type="Proteomes" id="UP000054498">
    <property type="component" value="Unassembled WGS sequence"/>
</dbReference>
<keyword evidence="4" id="KW-1185">Reference proteome</keyword>
<evidence type="ECO:0000313" key="4">
    <source>
        <dbReference type="Proteomes" id="UP000054498"/>
    </source>
</evidence>
<dbReference type="GeneID" id="25731857"/>
<evidence type="ECO:0000256" key="2">
    <source>
        <dbReference type="SAM" id="SignalP"/>
    </source>
</evidence>
<dbReference type="EMBL" id="KK104611">
    <property type="protein sequence ID" value="KIY93654.1"/>
    <property type="molecule type" value="Genomic_DNA"/>
</dbReference>
<evidence type="ECO:0000313" key="3">
    <source>
        <dbReference type="EMBL" id="KIY93654.1"/>
    </source>
</evidence>
<keyword evidence="2" id="KW-0732">Signal</keyword>
<evidence type="ECO:0000256" key="1">
    <source>
        <dbReference type="SAM" id="MobiDB-lite"/>
    </source>
</evidence>
<feature type="signal peptide" evidence="2">
    <location>
        <begin position="1"/>
        <end position="21"/>
    </location>
</feature>
<organism evidence="3 4">
    <name type="scientific">Monoraphidium neglectum</name>
    <dbReference type="NCBI Taxonomy" id="145388"/>
    <lineage>
        <taxon>Eukaryota</taxon>
        <taxon>Viridiplantae</taxon>
        <taxon>Chlorophyta</taxon>
        <taxon>core chlorophytes</taxon>
        <taxon>Chlorophyceae</taxon>
        <taxon>CS clade</taxon>
        <taxon>Sphaeropleales</taxon>
        <taxon>Selenastraceae</taxon>
        <taxon>Monoraphidium</taxon>
    </lineage>
</organism>
<name>A0A0D2LPK2_9CHLO</name>
<feature type="region of interest" description="Disordered" evidence="1">
    <location>
        <begin position="60"/>
        <end position="87"/>
    </location>
</feature>
<feature type="compositionally biased region" description="Low complexity" evidence="1">
    <location>
        <begin position="75"/>
        <end position="87"/>
    </location>
</feature>
<gene>
    <name evidence="3" type="ORF">MNEG_14308</name>
</gene>
<dbReference type="RefSeq" id="XP_013892674.1">
    <property type="nucleotide sequence ID" value="XM_014037220.1"/>
</dbReference>
<reference evidence="3 4" key="1">
    <citation type="journal article" date="2013" name="BMC Genomics">
        <title>Reconstruction of the lipid metabolism for the microalga Monoraphidium neglectum from its genome sequence reveals characteristics suitable for biofuel production.</title>
        <authorList>
            <person name="Bogen C."/>
            <person name="Al-Dilaimi A."/>
            <person name="Albersmeier A."/>
            <person name="Wichmann J."/>
            <person name="Grundmann M."/>
            <person name="Rupp O."/>
            <person name="Lauersen K.J."/>
            <person name="Blifernez-Klassen O."/>
            <person name="Kalinowski J."/>
            <person name="Goesmann A."/>
            <person name="Mussgnug J.H."/>
            <person name="Kruse O."/>
        </authorList>
    </citation>
    <scope>NUCLEOTIDE SEQUENCE [LARGE SCALE GENOMIC DNA]</scope>
    <source>
        <strain evidence="3 4">SAG 48.87</strain>
    </source>
</reference>
<sequence>MFAPLVRRAAALTALRSLSLSAGGDLSAAAADLEAVAALTALTALRLGCAAEQRPLDLSPLVGMRGPAPGGQRGARGAARAPATVSS</sequence>